<dbReference type="Gene3D" id="1.20.1280.50">
    <property type="match status" value="1"/>
</dbReference>
<dbReference type="AlphaFoldDB" id="A0A8H3AIL2"/>
<proteinExistence type="predicted"/>
<protein>
    <recommendedName>
        <fullName evidence="3">F-box domain-containing protein</fullName>
    </recommendedName>
</protein>
<gene>
    <name evidence="1" type="ORF">RDB_LOCUS55927</name>
</gene>
<dbReference type="Proteomes" id="UP000663843">
    <property type="component" value="Unassembled WGS sequence"/>
</dbReference>
<dbReference type="EMBL" id="CAJMWT010001869">
    <property type="protein sequence ID" value="CAE6423600.1"/>
    <property type="molecule type" value="Genomic_DNA"/>
</dbReference>
<comment type="caution">
    <text evidence="1">The sequence shown here is derived from an EMBL/GenBank/DDBJ whole genome shotgun (WGS) entry which is preliminary data.</text>
</comment>
<dbReference type="SUPFAM" id="SSF52047">
    <property type="entry name" value="RNI-like"/>
    <property type="match status" value="1"/>
</dbReference>
<reference evidence="1" key="1">
    <citation type="submission" date="2021-01" db="EMBL/GenBank/DDBJ databases">
        <authorList>
            <person name="Kaushik A."/>
        </authorList>
    </citation>
    <scope>NUCLEOTIDE SEQUENCE</scope>
    <source>
        <strain evidence="1">AG2-2IIIB</strain>
    </source>
</reference>
<dbReference type="InterPro" id="IPR032675">
    <property type="entry name" value="LRR_dom_sf"/>
</dbReference>
<evidence type="ECO:0000313" key="1">
    <source>
        <dbReference type="EMBL" id="CAE6423600.1"/>
    </source>
</evidence>
<name>A0A8H3AIL2_9AGAM</name>
<organism evidence="1 2">
    <name type="scientific">Rhizoctonia solani</name>
    <dbReference type="NCBI Taxonomy" id="456999"/>
    <lineage>
        <taxon>Eukaryota</taxon>
        <taxon>Fungi</taxon>
        <taxon>Dikarya</taxon>
        <taxon>Basidiomycota</taxon>
        <taxon>Agaricomycotina</taxon>
        <taxon>Agaricomycetes</taxon>
        <taxon>Cantharellales</taxon>
        <taxon>Ceratobasidiaceae</taxon>
        <taxon>Rhizoctonia</taxon>
    </lineage>
</organism>
<evidence type="ECO:0000313" key="2">
    <source>
        <dbReference type="Proteomes" id="UP000663843"/>
    </source>
</evidence>
<dbReference type="Gene3D" id="3.80.10.10">
    <property type="entry name" value="Ribonuclease Inhibitor"/>
    <property type="match status" value="1"/>
</dbReference>
<accession>A0A8H3AIL2</accession>
<sequence>MQTTKTSMEPNKDAYLPINHLPLELLSYIFVLCGESADGEVDKVTSIQVVAPSVCHHWRKVALGTPTLWTKIQIVKPVPCERTALFLKRAGPTVPLDIAILITTPHNRQKGNKIEKLQTYSKRARKTLEFILEHGGYPSRWRSLELGTNVFISYSILIDFLSKASLSSLERLEFMFFGPSPDHPDDGESYFDVYFDKTAPKSMFTTLPPHLRSVLLEGVMGRHLFGDISRPQLVGLTSIEIIFDAWHPSTNHIYSMLAASPRLTTLRLNSGNIDSEEDRDTMITKTSPSSTITLSYLRSLSLMHIKNPVWSLSVIQIFKAPALQHLDLSFWANPDASQLLVDYISHEITQSTPYFPITLSEVSFFTVMEEKPDLEPLLSAYPNITSLRTGSPIPLLKRPWLIPNLANLEIMAQDASELKNLVLGRCADGLPLKTVKVRGLEDDITLSEDDMEQIGSKVKLIVSIVKLIEDEEDNDSQDQIES</sequence>
<evidence type="ECO:0008006" key="3">
    <source>
        <dbReference type="Google" id="ProtNLM"/>
    </source>
</evidence>